<evidence type="ECO:0000313" key="2">
    <source>
        <dbReference type="Proteomes" id="UP000449710"/>
    </source>
</evidence>
<dbReference type="Gene3D" id="3.10.450.50">
    <property type="match status" value="1"/>
</dbReference>
<gene>
    <name evidence="1" type="ORF">ISALK_12985</name>
</gene>
<evidence type="ECO:0000313" key="1">
    <source>
        <dbReference type="EMBL" id="NBG89406.1"/>
    </source>
</evidence>
<reference evidence="1 2" key="1">
    <citation type="submission" date="2019-04" db="EMBL/GenBank/DDBJ databases">
        <title>Isachenkonia alkalipeptolytica gen. nov. sp. nov. a new anaerobic, alkiliphilic organothrophic bacterium capable to reduce synthesized ferrihydrite isolated from a soda lake.</title>
        <authorList>
            <person name="Toshchakov S.V."/>
            <person name="Zavarzina D.G."/>
            <person name="Zhilina T.N."/>
            <person name="Kostrikina N.A."/>
            <person name="Kublanov I.V."/>
        </authorList>
    </citation>
    <scope>NUCLEOTIDE SEQUENCE [LARGE SCALE GENOMIC DNA]</scope>
    <source>
        <strain evidence="1 2">Z-1701</strain>
    </source>
</reference>
<organism evidence="1 2">
    <name type="scientific">Isachenkonia alkalipeptolytica</name>
    <dbReference type="NCBI Taxonomy" id="2565777"/>
    <lineage>
        <taxon>Bacteria</taxon>
        <taxon>Bacillati</taxon>
        <taxon>Bacillota</taxon>
        <taxon>Clostridia</taxon>
        <taxon>Eubacteriales</taxon>
        <taxon>Clostridiaceae</taxon>
        <taxon>Isachenkonia</taxon>
    </lineage>
</organism>
<dbReference type="RefSeq" id="WP_160723046.1">
    <property type="nucleotide sequence ID" value="NZ_SUMG01000024.1"/>
</dbReference>
<dbReference type="AlphaFoldDB" id="A0AA43XN23"/>
<accession>A0AA43XN23</accession>
<sequence>MKVKAGKTKFKTTKKTITKQEVLDKQKAWGEGIVAIGKVYSAGGDYKTAAKEHIKHFYNYQEGSVLFKPTLAADKQFRRDFSGALSYFIGGDENYPEDHGFAIKPWCNVRWETVGIKIIGNTALTMGNYFFTSESAKEELKVEYSFAYTKNSRGELKIILHDSHLPCKHYESHEYS</sequence>
<dbReference type="EMBL" id="SUMG01000024">
    <property type="protein sequence ID" value="NBG89406.1"/>
    <property type="molecule type" value="Genomic_DNA"/>
</dbReference>
<proteinExistence type="predicted"/>
<dbReference type="InterPro" id="IPR016878">
    <property type="entry name" value="MICAH-like"/>
</dbReference>
<dbReference type="PIRSF" id="PIRSF028288">
    <property type="entry name" value="UCP028288"/>
    <property type="match status" value="1"/>
</dbReference>
<name>A0AA43XN23_9CLOT</name>
<comment type="caution">
    <text evidence="1">The sequence shown here is derived from an EMBL/GenBank/DDBJ whole genome shotgun (WGS) entry which is preliminary data.</text>
</comment>
<keyword evidence="2" id="KW-1185">Reference proteome</keyword>
<protein>
    <submittedName>
        <fullName evidence="1">Phosphoribosyl-AMP cyclohydrolase</fullName>
    </submittedName>
</protein>
<dbReference type="Proteomes" id="UP000449710">
    <property type="component" value="Unassembled WGS sequence"/>
</dbReference>